<evidence type="ECO:0000313" key="3">
    <source>
        <dbReference type="EMBL" id="KWT86787.1"/>
    </source>
</evidence>
<dbReference type="Pfam" id="PF00990">
    <property type="entry name" value="GGDEF"/>
    <property type="match status" value="1"/>
</dbReference>
<dbReference type="PANTHER" id="PTHR45138">
    <property type="entry name" value="REGULATORY COMPONENTS OF SENSORY TRANSDUCTION SYSTEM"/>
    <property type="match status" value="1"/>
</dbReference>
<dbReference type="SMART" id="SM00267">
    <property type="entry name" value="GGDEF"/>
    <property type="match status" value="1"/>
</dbReference>
<organism evidence="3 4">
    <name type="scientific">Candidatus Magnetominusculus xianensis</name>
    <dbReference type="NCBI Taxonomy" id="1748249"/>
    <lineage>
        <taxon>Bacteria</taxon>
        <taxon>Pseudomonadati</taxon>
        <taxon>Nitrospirota</taxon>
        <taxon>Nitrospiria</taxon>
        <taxon>Nitrospirales</taxon>
        <taxon>Nitrospiraceae</taxon>
        <taxon>Candidatus Magnetominusculus</taxon>
    </lineage>
</organism>
<accession>A0ABR5SFR0</accession>
<dbReference type="InterPro" id="IPR029787">
    <property type="entry name" value="Nucleotide_cyclase"/>
</dbReference>
<protein>
    <recommendedName>
        <fullName evidence="1">diguanylate cyclase</fullName>
        <ecNumber evidence="1">2.7.7.65</ecNumber>
    </recommendedName>
</protein>
<evidence type="ECO:0000256" key="1">
    <source>
        <dbReference type="ARBA" id="ARBA00012528"/>
    </source>
</evidence>
<evidence type="ECO:0000259" key="2">
    <source>
        <dbReference type="PROSITE" id="PS50887"/>
    </source>
</evidence>
<dbReference type="InterPro" id="IPR000160">
    <property type="entry name" value="GGDEF_dom"/>
</dbReference>
<comment type="caution">
    <text evidence="3">The sequence shown here is derived from an EMBL/GenBank/DDBJ whole genome shotgun (WGS) entry which is preliminary data.</text>
</comment>
<proteinExistence type="predicted"/>
<keyword evidence="4" id="KW-1185">Reference proteome</keyword>
<dbReference type="PANTHER" id="PTHR45138:SF2">
    <property type="entry name" value="DIGUANYLATE CYCLASE VDCA"/>
    <property type="match status" value="1"/>
</dbReference>
<gene>
    <name evidence="3" type="ORF">ASN18_1510</name>
</gene>
<dbReference type="EMBL" id="LNQR01000056">
    <property type="protein sequence ID" value="KWT86787.1"/>
    <property type="molecule type" value="Genomic_DNA"/>
</dbReference>
<dbReference type="InterPro" id="IPR043128">
    <property type="entry name" value="Rev_trsase/Diguanyl_cyclase"/>
</dbReference>
<dbReference type="EC" id="2.7.7.65" evidence="1"/>
<dbReference type="CDD" id="cd01949">
    <property type="entry name" value="GGDEF"/>
    <property type="match status" value="1"/>
</dbReference>
<dbReference type="InterPro" id="IPR050469">
    <property type="entry name" value="Diguanylate_Cyclase"/>
</dbReference>
<dbReference type="PROSITE" id="PS50887">
    <property type="entry name" value="GGDEF"/>
    <property type="match status" value="1"/>
</dbReference>
<dbReference type="SUPFAM" id="SSF55073">
    <property type="entry name" value="Nucleotide cyclase"/>
    <property type="match status" value="1"/>
</dbReference>
<reference evidence="3 4" key="1">
    <citation type="submission" date="2015-11" db="EMBL/GenBank/DDBJ databases">
        <authorList>
            <person name="Lin W."/>
        </authorList>
    </citation>
    <scope>NUCLEOTIDE SEQUENCE [LARGE SCALE GENOMIC DNA]</scope>
    <source>
        <strain evidence="3 4">HCH-1</strain>
    </source>
</reference>
<dbReference type="Proteomes" id="UP000060487">
    <property type="component" value="Unassembled WGS sequence"/>
</dbReference>
<dbReference type="NCBIfam" id="TIGR00254">
    <property type="entry name" value="GGDEF"/>
    <property type="match status" value="1"/>
</dbReference>
<evidence type="ECO:0000313" key="4">
    <source>
        <dbReference type="Proteomes" id="UP000060487"/>
    </source>
</evidence>
<dbReference type="Gene3D" id="3.30.70.270">
    <property type="match status" value="1"/>
</dbReference>
<feature type="domain" description="GGDEF" evidence="2">
    <location>
        <begin position="226"/>
        <end position="362"/>
    </location>
</feature>
<name>A0ABR5SFR0_9BACT</name>
<sequence length="364" mass="41176">MGFFFTKKDDSDKESLTEKLDECAGQRQLFQQALKSLLVLIKDFSFDIKELDADKFKKQMDTLSGEFSLSNKISRIEAAFDSGKDAIINYINNKKSYFKERENELKSIIDLLTKGLSVINEENIEFNQKIYDKSIAIGNITLLDDIKKIKDSIKSEVEHMQVVIREKQTSGQRQIEILTRELNALKCDLEKAQTASMTDGLTGAYNRLAMDNYLEKLVDKSVISNAPFALLMMDVDNFKKINDSYGHQIGDSVLVALIRQCKELIRKEDFLARYGGEEFTLILPNASLKNAVKKGTEICRAIELSCYVLGEKFGDQKLSFTISVGISTFQKGDTVKTVTERADNALYLAKKTGKNKVVTEKELK</sequence>